<evidence type="ECO:0000313" key="1">
    <source>
        <dbReference type="EMBL" id="KKL09304.1"/>
    </source>
</evidence>
<proteinExistence type="predicted"/>
<name>A0A0F9AIA7_9ZZZZ</name>
<feature type="non-terminal residue" evidence="1">
    <location>
        <position position="34"/>
    </location>
</feature>
<comment type="caution">
    <text evidence="1">The sequence shown here is derived from an EMBL/GenBank/DDBJ whole genome shotgun (WGS) entry which is preliminary data.</text>
</comment>
<reference evidence="1" key="1">
    <citation type="journal article" date="2015" name="Nature">
        <title>Complex archaea that bridge the gap between prokaryotes and eukaryotes.</title>
        <authorList>
            <person name="Spang A."/>
            <person name="Saw J.H."/>
            <person name="Jorgensen S.L."/>
            <person name="Zaremba-Niedzwiedzka K."/>
            <person name="Martijn J."/>
            <person name="Lind A.E."/>
            <person name="van Eijk R."/>
            <person name="Schleper C."/>
            <person name="Guy L."/>
            <person name="Ettema T.J."/>
        </authorList>
    </citation>
    <scope>NUCLEOTIDE SEQUENCE</scope>
</reference>
<gene>
    <name evidence="1" type="ORF">LCGC14_2567160</name>
</gene>
<dbReference type="AlphaFoldDB" id="A0A0F9AIA7"/>
<protein>
    <submittedName>
        <fullName evidence="1">Uncharacterized protein</fullName>
    </submittedName>
</protein>
<sequence length="34" mass="3872">MPDLSNAEISVEGEYGFGIVWGESFHWEQLTNTQ</sequence>
<organism evidence="1">
    <name type="scientific">marine sediment metagenome</name>
    <dbReference type="NCBI Taxonomy" id="412755"/>
    <lineage>
        <taxon>unclassified sequences</taxon>
        <taxon>metagenomes</taxon>
        <taxon>ecological metagenomes</taxon>
    </lineage>
</organism>
<accession>A0A0F9AIA7</accession>
<dbReference type="EMBL" id="LAZR01042539">
    <property type="protein sequence ID" value="KKL09304.1"/>
    <property type="molecule type" value="Genomic_DNA"/>
</dbReference>